<evidence type="ECO:0000256" key="6">
    <source>
        <dbReference type="ARBA" id="ARBA00022466"/>
    </source>
</evidence>
<name>A0ABS1DIY2_9PROT</name>
<keyword evidence="21" id="KW-1185">Reference proteome</keyword>
<comment type="similarity">
    <text evidence="2 17">Belongs to the class-I pyridine nucleotide-disulfide oxidoreductase family.</text>
</comment>
<evidence type="ECO:0000256" key="8">
    <source>
        <dbReference type="ARBA" id="ARBA00022723"/>
    </source>
</evidence>
<comment type="cofactor">
    <cofactor evidence="1">
        <name>FAD</name>
        <dbReference type="ChEBI" id="CHEBI:57692"/>
    </cofactor>
</comment>
<dbReference type="PRINTS" id="PR00411">
    <property type="entry name" value="PNDRDTASEI"/>
</dbReference>
<dbReference type="PANTHER" id="PTHR43014:SF4">
    <property type="entry name" value="PYRIDINE NUCLEOTIDE-DISULFIDE OXIDOREDUCTASE RCLA-RELATED"/>
    <property type="match status" value="1"/>
</dbReference>
<evidence type="ECO:0000256" key="9">
    <source>
        <dbReference type="ARBA" id="ARBA00022827"/>
    </source>
</evidence>
<evidence type="ECO:0000259" key="19">
    <source>
        <dbReference type="Pfam" id="PF07992"/>
    </source>
</evidence>
<dbReference type="SUPFAM" id="SSF51905">
    <property type="entry name" value="FAD/NAD(P)-binding domain"/>
    <property type="match status" value="1"/>
</dbReference>
<evidence type="ECO:0000256" key="12">
    <source>
        <dbReference type="ARBA" id="ARBA00023002"/>
    </source>
</evidence>
<evidence type="ECO:0000256" key="3">
    <source>
        <dbReference type="ARBA" id="ARBA00011738"/>
    </source>
</evidence>
<evidence type="ECO:0000256" key="17">
    <source>
        <dbReference type="RuleBase" id="RU003691"/>
    </source>
</evidence>
<sequence length="471" mass="48915">MSRSSCCEQAGGAFDLVVVGAGSAGFSAAITAAERGARVALIGHGTAGGTCVNVGCVPSKRLIRAVEALHGARTAARFAGVDAGGTLTDWRALVAQKDALVGDLRQTKYLDVLARYPEVSYIEGAARLLPDGVLVDGTDVRADKIVLTTGARPALPDIPGIDDVPVLTSTSALELSELPASMIVVGAGYIGCELAQLFQRAGVQVTLTARRRVLPEAEPEISEALAGYLRAEGIDVRAGVTYRSIARTADGIELALGDGRTEAEAVLVAAGRRPNTENLGLDELGVSQDARGAVPVDDHMRTNRPGVYAAGDVTGRDEFVYMAAHGAKIAALNALDGDQRRYDRLAMPSVVFTDPQVASAGLTDADARATGLEVRSSVLPLEHLPRALAANDTRGLIKLVAEVGTDRLLGAHILAPEGCDSIQTAALAIRQGLTVAELGEMVFPYLTTVEGLKLAAQTFDRDVAALSCCAG</sequence>
<dbReference type="InterPro" id="IPR001100">
    <property type="entry name" value="Pyr_nuc-diS_OxRdtase"/>
</dbReference>
<dbReference type="EC" id="1.16.1.1" evidence="4"/>
<dbReference type="InterPro" id="IPR036188">
    <property type="entry name" value="FAD/NAD-bd_sf"/>
</dbReference>
<dbReference type="NCBIfam" id="TIGR02053">
    <property type="entry name" value="MerA"/>
    <property type="match status" value="1"/>
</dbReference>
<dbReference type="InterPro" id="IPR012999">
    <property type="entry name" value="Pyr_OxRdtase_I_AS"/>
</dbReference>
<evidence type="ECO:0000313" key="21">
    <source>
        <dbReference type="Proteomes" id="UP001296873"/>
    </source>
</evidence>
<feature type="domain" description="Pyridine nucleotide-disulphide oxidoreductase dimerisation" evidence="18">
    <location>
        <begin position="347"/>
        <end position="455"/>
    </location>
</feature>
<evidence type="ECO:0000256" key="5">
    <source>
        <dbReference type="ARBA" id="ARBA00014791"/>
    </source>
</evidence>
<gene>
    <name evidence="20" type="primary">merA</name>
    <name evidence="20" type="ORF">CKO28_19700</name>
</gene>
<dbReference type="RefSeq" id="WP_338050198.1">
    <property type="nucleotide sequence ID" value="NZ_NRRL01000084.1"/>
</dbReference>
<comment type="subunit">
    <text evidence="3">Homodimer.</text>
</comment>
<evidence type="ECO:0000256" key="4">
    <source>
        <dbReference type="ARBA" id="ARBA00012661"/>
    </source>
</evidence>
<keyword evidence="12 17" id="KW-0560">Oxidoreductase</keyword>
<keyword evidence="11" id="KW-0476">Mercury</keyword>
<dbReference type="InterPro" id="IPR004099">
    <property type="entry name" value="Pyr_nucl-diS_OxRdtase_dimer"/>
</dbReference>
<keyword evidence="14 17" id="KW-0676">Redox-active center</keyword>
<evidence type="ECO:0000259" key="18">
    <source>
        <dbReference type="Pfam" id="PF02852"/>
    </source>
</evidence>
<dbReference type="Gene3D" id="3.50.50.60">
    <property type="entry name" value="FAD/NAD(P)-binding domain"/>
    <property type="match status" value="2"/>
</dbReference>
<dbReference type="EMBL" id="NRRL01000084">
    <property type="protein sequence ID" value="MBK1670258.1"/>
    <property type="molecule type" value="Genomic_DNA"/>
</dbReference>
<keyword evidence="13" id="KW-1015">Disulfide bond</keyword>
<keyword evidence="6" id="KW-0475">Mercuric resistance</keyword>
<dbReference type="PRINTS" id="PR00368">
    <property type="entry name" value="FADPNR"/>
</dbReference>
<comment type="caution">
    <text evidence="20">The sequence shown here is derived from an EMBL/GenBank/DDBJ whole genome shotgun (WGS) entry which is preliminary data.</text>
</comment>
<keyword evidence="9 17" id="KW-0274">FAD</keyword>
<reference evidence="20 21" key="1">
    <citation type="journal article" date="2020" name="Microorganisms">
        <title>Osmotic Adaptation and Compatible Solute Biosynthesis of Phototrophic Bacteria as Revealed from Genome Analyses.</title>
        <authorList>
            <person name="Imhoff J.F."/>
            <person name="Rahn T."/>
            <person name="Kunzel S."/>
            <person name="Keller A."/>
            <person name="Neulinger S.C."/>
        </authorList>
    </citation>
    <scope>NUCLEOTIDE SEQUENCE [LARGE SCALE GENOMIC DNA]</scope>
    <source>
        <strain evidence="20 21">DSM 9895</strain>
    </source>
</reference>
<dbReference type="PANTHER" id="PTHR43014">
    <property type="entry name" value="MERCURIC REDUCTASE"/>
    <property type="match status" value="1"/>
</dbReference>
<evidence type="ECO:0000256" key="13">
    <source>
        <dbReference type="ARBA" id="ARBA00023157"/>
    </source>
</evidence>
<dbReference type="Pfam" id="PF07992">
    <property type="entry name" value="Pyr_redox_2"/>
    <property type="match status" value="1"/>
</dbReference>
<evidence type="ECO:0000256" key="2">
    <source>
        <dbReference type="ARBA" id="ARBA00007532"/>
    </source>
</evidence>
<proteinExistence type="inferred from homology"/>
<dbReference type="Gene3D" id="3.30.390.30">
    <property type="match status" value="1"/>
</dbReference>
<dbReference type="InterPro" id="IPR016156">
    <property type="entry name" value="FAD/NAD-linked_Rdtase_dimer_sf"/>
</dbReference>
<keyword evidence="7 17" id="KW-0285">Flavoprotein</keyword>
<dbReference type="PROSITE" id="PS00076">
    <property type="entry name" value="PYRIDINE_REDOX_1"/>
    <property type="match status" value="1"/>
</dbReference>
<dbReference type="PIRSF" id="PIRSF000350">
    <property type="entry name" value="Mercury_reductase_MerA"/>
    <property type="match status" value="1"/>
</dbReference>
<evidence type="ECO:0000256" key="11">
    <source>
        <dbReference type="ARBA" id="ARBA00022914"/>
    </source>
</evidence>
<dbReference type="InterPro" id="IPR021179">
    <property type="entry name" value="Mercury_reductase_MerA"/>
</dbReference>
<dbReference type="InterPro" id="IPR023753">
    <property type="entry name" value="FAD/NAD-binding_dom"/>
</dbReference>
<evidence type="ECO:0000256" key="16">
    <source>
        <dbReference type="ARBA" id="ARBA00048984"/>
    </source>
</evidence>
<evidence type="ECO:0000313" key="20">
    <source>
        <dbReference type="EMBL" id="MBK1670258.1"/>
    </source>
</evidence>
<evidence type="ECO:0000256" key="10">
    <source>
        <dbReference type="ARBA" id="ARBA00022857"/>
    </source>
</evidence>
<feature type="domain" description="FAD/NAD(P)-binding" evidence="19">
    <location>
        <begin position="14"/>
        <end position="324"/>
    </location>
</feature>
<protein>
    <recommendedName>
        <fullName evidence="5">Mercuric reductase</fullName>
        <ecNumber evidence="4">1.16.1.1</ecNumber>
    </recommendedName>
    <alternativeName>
        <fullName evidence="15">Hg(II) reductase</fullName>
    </alternativeName>
</protein>
<keyword evidence="10" id="KW-0521">NADP</keyword>
<evidence type="ECO:0000256" key="7">
    <source>
        <dbReference type="ARBA" id="ARBA00022630"/>
    </source>
</evidence>
<evidence type="ECO:0000256" key="1">
    <source>
        <dbReference type="ARBA" id="ARBA00001974"/>
    </source>
</evidence>
<comment type="catalytic activity">
    <reaction evidence="16">
        <text>Hg + NADP(+) + H(+) = Hg(2+) + NADPH</text>
        <dbReference type="Rhea" id="RHEA:23856"/>
        <dbReference type="ChEBI" id="CHEBI:15378"/>
        <dbReference type="ChEBI" id="CHEBI:16170"/>
        <dbReference type="ChEBI" id="CHEBI:16793"/>
        <dbReference type="ChEBI" id="CHEBI:57783"/>
        <dbReference type="ChEBI" id="CHEBI:58349"/>
        <dbReference type="EC" id="1.16.1.1"/>
    </reaction>
</comment>
<organism evidence="20 21">
    <name type="scientific">Rhodovibrio sodomensis</name>
    <dbReference type="NCBI Taxonomy" id="1088"/>
    <lineage>
        <taxon>Bacteria</taxon>
        <taxon>Pseudomonadati</taxon>
        <taxon>Pseudomonadota</taxon>
        <taxon>Alphaproteobacteria</taxon>
        <taxon>Rhodospirillales</taxon>
        <taxon>Rhodovibrionaceae</taxon>
        <taxon>Rhodovibrio</taxon>
    </lineage>
</organism>
<accession>A0ABS1DIY2</accession>
<dbReference type="SUPFAM" id="SSF55424">
    <property type="entry name" value="FAD/NAD-linked reductases, dimerisation (C-terminal) domain"/>
    <property type="match status" value="1"/>
</dbReference>
<evidence type="ECO:0000256" key="14">
    <source>
        <dbReference type="ARBA" id="ARBA00023284"/>
    </source>
</evidence>
<evidence type="ECO:0000256" key="15">
    <source>
        <dbReference type="ARBA" id="ARBA00031725"/>
    </source>
</evidence>
<dbReference type="Pfam" id="PF02852">
    <property type="entry name" value="Pyr_redox_dim"/>
    <property type="match status" value="1"/>
</dbReference>
<dbReference type="Proteomes" id="UP001296873">
    <property type="component" value="Unassembled WGS sequence"/>
</dbReference>
<keyword evidence="8" id="KW-0479">Metal-binding</keyword>